<dbReference type="KEGG" id="phm:PSMK_06740"/>
<evidence type="ECO:0000256" key="8">
    <source>
        <dbReference type="SAM" id="Phobius"/>
    </source>
</evidence>
<evidence type="ECO:0000256" key="6">
    <source>
        <dbReference type="ARBA" id="ARBA00023136"/>
    </source>
</evidence>
<organism evidence="10 11">
    <name type="scientific">Phycisphaera mikurensis (strain NBRC 102666 / KCTC 22515 / FYK2301M01)</name>
    <dbReference type="NCBI Taxonomy" id="1142394"/>
    <lineage>
        <taxon>Bacteria</taxon>
        <taxon>Pseudomonadati</taxon>
        <taxon>Planctomycetota</taxon>
        <taxon>Phycisphaerae</taxon>
        <taxon>Phycisphaerales</taxon>
        <taxon>Phycisphaeraceae</taxon>
        <taxon>Phycisphaera</taxon>
    </lineage>
</organism>
<feature type="region of interest" description="Disordered" evidence="7">
    <location>
        <begin position="143"/>
        <end position="167"/>
    </location>
</feature>
<dbReference type="Pfam" id="PF04039">
    <property type="entry name" value="MnhB"/>
    <property type="match status" value="1"/>
</dbReference>
<keyword evidence="3" id="KW-1003">Cell membrane</keyword>
<reference evidence="10" key="1">
    <citation type="submission" date="2012-02" db="EMBL/GenBank/DDBJ databases">
        <title>Complete genome sequence of Phycisphaera mikurensis NBRC 102666.</title>
        <authorList>
            <person name="Ankai A."/>
            <person name="Hosoyama A."/>
            <person name="Terui Y."/>
            <person name="Sekine M."/>
            <person name="Fukai R."/>
            <person name="Kato Y."/>
            <person name="Nakamura S."/>
            <person name="Yamada-Narita S."/>
            <person name="Kawakoshi A."/>
            <person name="Fukunaga Y."/>
            <person name="Yamazaki S."/>
            <person name="Fujita N."/>
        </authorList>
    </citation>
    <scope>NUCLEOTIDE SEQUENCE [LARGE SCALE GENOMIC DNA]</scope>
    <source>
        <strain evidence="10">NBRC 102666</strain>
    </source>
</reference>
<dbReference type="AlphaFoldDB" id="I0IC45"/>
<protein>
    <submittedName>
        <fullName evidence="10">Na(+)/H(+) antiporter subunit B</fullName>
    </submittedName>
</protein>
<feature type="transmembrane region" description="Helical" evidence="8">
    <location>
        <begin position="64"/>
        <end position="87"/>
    </location>
</feature>
<dbReference type="EMBL" id="AP012338">
    <property type="protein sequence ID" value="BAM02833.1"/>
    <property type="molecule type" value="Genomic_DNA"/>
</dbReference>
<evidence type="ECO:0000259" key="9">
    <source>
        <dbReference type="Pfam" id="PF04039"/>
    </source>
</evidence>
<dbReference type="Proteomes" id="UP000007881">
    <property type="component" value="Chromosome"/>
</dbReference>
<comment type="similarity">
    <text evidence="2">Belongs to the CPA3 antiporters (TC 2.A.63) subunit B family.</text>
</comment>
<sequence length="167" mass="17286">MSSLLFQTAARLILPLSLVFAAYMMLKGHNAPGGGFIGGLTAAVALIVYAMACGREALLRLIPVHPRTLIAAGLLLAAVTGALPLLWGNPMLTSTVIDAFPIVWGQSIHFVSVFFFDTGVVLVVIGASTGLIQRLGEQIEDGEEPIAGATGVEPAPATAPPLGREEA</sequence>
<keyword evidence="6 8" id="KW-0472">Membrane</keyword>
<keyword evidence="4 8" id="KW-0812">Transmembrane</keyword>
<dbReference type="InterPro" id="IPR050622">
    <property type="entry name" value="CPA3_antiporter_subunitB"/>
</dbReference>
<gene>
    <name evidence="10" type="primary">mrpB</name>
    <name evidence="10" type="ordered locus">PSMK_06740</name>
</gene>
<dbReference type="RefSeq" id="WP_014436053.1">
    <property type="nucleotide sequence ID" value="NC_017080.1"/>
</dbReference>
<dbReference type="HOGENOM" id="CLU_101659_1_1_0"/>
<comment type="subcellular location">
    <subcellularLocation>
        <location evidence="1">Cell membrane</location>
        <topology evidence="1">Multi-pass membrane protein</topology>
    </subcellularLocation>
</comment>
<evidence type="ECO:0000256" key="7">
    <source>
        <dbReference type="SAM" id="MobiDB-lite"/>
    </source>
</evidence>
<dbReference type="GO" id="GO:0005886">
    <property type="term" value="C:plasma membrane"/>
    <property type="evidence" value="ECO:0007669"/>
    <property type="project" value="UniProtKB-SubCell"/>
</dbReference>
<evidence type="ECO:0000313" key="11">
    <source>
        <dbReference type="Proteomes" id="UP000007881"/>
    </source>
</evidence>
<dbReference type="InterPro" id="IPR007182">
    <property type="entry name" value="MnhB"/>
</dbReference>
<keyword evidence="11" id="KW-1185">Reference proteome</keyword>
<dbReference type="PANTHER" id="PTHR33932:SF4">
    <property type="entry name" value="NA(+)_H(+) ANTIPORTER SUBUNIT B"/>
    <property type="match status" value="1"/>
</dbReference>
<dbReference type="eggNOG" id="COG2111">
    <property type="taxonomic scope" value="Bacteria"/>
</dbReference>
<feature type="transmembrane region" description="Helical" evidence="8">
    <location>
        <begin position="31"/>
        <end position="52"/>
    </location>
</feature>
<dbReference type="STRING" id="1142394.PSMK_06740"/>
<feature type="domain" description="Na+/H+ antiporter MnhB subunit-related protein" evidence="9">
    <location>
        <begin position="6"/>
        <end position="128"/>
    </location>
</feature>
<dbReference type="PANTHER" id="PTHR33932">
    <property type="entry name" value="NA(+)/H(+) ANTIPORTER SUBUNIT B"/>
    <property type="match status" value="1"/>
</dbReference>
<proteinExistence type="inferred from homology"/>
<evidence type="ECO:0000256" key="1">
    <source>
        <dbReference type="ARBA" id="ARBA00004651"/>
    </source>
</evidence>
<accession>I0IC45</accession>
<keyword evidence="5 8" id="KW-1133">Transmembrane helix</keyword>
<evidence type="ECO:0000256" key="2">
    <source>
        <dbReference type="ARBA" id="ARBA00009425"/>
    </source>
</evidence>
<evidence type="ECO:0000256" key="3">
    <source>
        <dbReference type="ARBA" id="ARBA00022475"/>
    </source>
</evidence>
<evidence type="ECO:0000313" key="10">
    <source>
        <dbReference type="EMBL" id="BAM02833.1"/>
    </source>
</evidence>
<evidence type="ECO:0000256" key="4">
    <source>
        <dbReference type="ARBA" id="ARBA00022692"/>
    </source>
</evidence>
<name>I0IC45_PHYMF</name>
<evidence type="ECO:0000256" key="5">
    <source>
        <dbReference type="ARBA" id="ARBA00022989"/>
    </source>
</evidence>
<feature type="transmembrane region" description="Helical" evidence="8">
    <location>
        <begin position="107"/>
        <end position="132"/>
    </location>
</feature>